<keyword evidence="4" id="KW-0456">Lyase</keyword>
<sequence length="349" mass="37151">MLAATQHCTLLDDVFQEDSTTLSLESYIAVLTGKEASLFVISGTMGNQLSARTHLGGPPHSVVADARSHVLGWEAGGIAAISGTMPVAISPANGQHITLNDVKKHAILSDDHHFAPTRLICLENTLGGTVIPLKNCQEIAQWARAQSPPIAMHLDGARLWEAVAAGAGSLHDYCACFDSVTMCFSKGLGAPIGSIICSRAPFVNKARHLRKMMGGGLRQAGVITAAARVSVEETFLGGQLVATHTRAREVASMWESKGGRLAQPTETNMVWLDLEDVNCSTEKLVVAGVKEGLKLLGGRIVVHYQVCDEAVEKLGRVMDAILPTQGRKVGEVSDGVKEKAREVGEVEME</sequence>
<dbReference type="AlphaFoldDB" id="A0AAE0DK82"/>
<dbReference type="InterPro" id="IPR001597">
    <property type="entry name" value="ArAA_b-elim_lyase/Thr_aldolase"/>
</dbReference>
<comment type="similarity">
    <text evidence="2">Belongs to the threonine aldolase family.</text>
</comment>
<dbReference type="GO" id="GO:0008732">
    <property type="term" value="F:L-allo-threonine aldolase activity"/>
    <property type="evidence" value="ECO:0007669"/>
    <property type="project" value="TreeGrafter"/>
</dbReference>
<comment type="caution">
    <text evidence="7">The sequence shown here is derived from an EMBL/GenBank/DDBJ whole genome shotgun (WGS) entry which is preliminary data.</text>
</comment>
<dbReference type="InterPro" id="IPR023603">
    <property type="entry name" value="Low_specificity_L-TA-like"/>
</dbReference>
<evidence type="ECO:0000313" key="7">
    <source>
        <dbReference type="EMBL" id="KAK3172691.1"/>
    </source>
</evidence>
<dbReference type="NCBIfam" id="NF041359">
    <property type="entry name" value="GntG_guanitoxin"/>
    <property type="match status" value="1"/>
</dbReference>
<feature type="modified residue" description="N6-(pyridoxal phosphate)lysine" evidence="5">
    <location>
        <position position="186"/>
    </location>
</feature>
<dbReference type="GO" id="GO:0006545">
    <property type="term" value="P:glycine biosynthetic process"/>
    <property type="evidence" value="ECO:0007669"/>
    <property type="project" value="TreeGrafter"/>
</dbReference>
<dbReference type="EMBL" id="JASNWA010000007">
    <property type="protein sequence ID" value="KAK3172691.1"/>
    <property type="molecule type" value="Genomic_DNA"/>
</dbReference>
<keyword evidence="8" id="KW-1185">Reference proteome</keyword>
<dbReference type="PANTHER" id="PTHR48097">
    <property type="entry name" value="L-THREONINE ALDOLASE-RELATED"/>
    <property type="match status" value="1"/>
</dbReference>
<evidence type="ECO:0000256" key="2">
    <source>
        <dbReference type="ARBA" id="ARBA00006966"/>
    </source>
</evidence>
<proteinExistence type="inferred from homology"/>
<gene>
    <name evidence="7" type="ORF">OEA41_006015</name>
</gene>
<dbReference type="GO" id="GO:0005829">
    <property type="term" value="C:cytosol"/>
    <property type="evidence" value="ECO:0007669"/>
    <property type="project" value="TreeGrafter"/>
</dbReference>
<dbReference type="Pfam" id="PF01212">
    <property type="entry name" value="Beta_elim_lyase"/>
    <property type="match status" value="1"/>
</dbReference>
<dbReference type="PIRSF" id="PIRSF017617">
    <property type="entry name" value="Thr_aldolase"/>
    <property type="match status" value="1"/>
</dbReference>
<dbReference type="PANTHER" id="PTHR48097:SF9">
    <property type="entry name" value="L-THREONINE ALDOLASE"/>
    <property type="match status" value="1"/>
</dbReference>
<protein>
    <recommendedName>
        <fullName evidence="6">Aromatic amino acid beta-eliminating lyase/threonine aldolase domain-containing protein</fullName>
    </recommendedName>
</protein>
<dbReference type="Gene3D" id="3.90.1150.10">
    <property type="entry name" value="Aspartate Aminotransferase, domain 1"/>
    <property type="match status" value="1"/>
</dbReference>
<dbReference type="InterPro" id="IPR015422">
    <property type="entry name" value="PyrdxlP-dep_Trfase_small"/>
</dbReference>
<dbReference type="Proteomes" id="UP001276659">
    <property type="component" value="Unassembled WGS sequence"/>
</dbReference>
<dbReference type="FunFam" id="3.40.640.10:FF:000030">
    <property type="entry name" value="Low-specificity L-threonine aldolase"/>
    <property type="match status" value="1"/>
</dbReference>
<feature type="domain" description="Aromatic amino acid beta-eliminating lyase/threonine aldolase" evidence="6">
    <location>
        <begin position="1"/>
        <end position="275"/>
    </location>
</feature>
<evidence type="ECO:0000259" key="6">
    <source>
        <dbReference type="Pfam" id="PF01212"/>
    </source>
</evidence>
<keyword evidence="3" id="KW-0663">Pyridoxal phosphate</keyword>
<evidence type="ECO:0000256" key="1">
    <source>
        <dbReference type="ARBA" id="ARBA00001933"/>
    </source>
</evidence>
<reference evidence="7" key="1">
    <citation type="submission" date="2022-11" db="EMBL/GenBank/DDBJ databases">
        <title>Chromosomal genome sequence assembly and mating type (MAT) locus characterization of the leprose asexual lichenized fungus Lepraria neglecta (Nyl.) Erichsen.</title>
        <authorList>
            <person name="Allen J.L."/>
            <person name="Pfeffer B."/>
        </authorList>
    </citation>
    <scope>NUCLEOTIDE SEQUENCE</scope>
    <source>
        <strain evidence="7">Allen 5258</strain>
    </source>
</reference>
<accession>A0AAE0DK82</accession>
<dbReference type="SUPFAM" id="SSF53383">
    <property type="entry name" value="PLP-dependent transferases"/>
    <property type="match status" value="1"/>
</dbReference>
<dbReference type="GO" id="GO:0006567">
    <property type="term" value="P:L-threonine catabolic process"/>
    <property type="evidence" value="ECO:0007669"/>
    <property type="project" value="TreeGrafter"/>
</dbReference>
<dbReference type="Gene3D" id="3.40.640.10">
    <property type="entry name" value="Type I PLP-dependent aspartate aminotransferase-like (Major domain)"/>
    <property type="match status" value="1"/>
</dbReference>
<comment type="cofactor">
    <cofactor evidence="1">
        <name>pyridoxal 5'-phosphate</name>
        <dbReference type="ChEBI" id="CHEBI:597326"/>
    </cofactor>
</comment>
<dbReference type="InterPro" id="IPR015421">
    <property type="entry name" value="PyrdxlP-dep_Trfase_major"/>
</dbReference>
<evidence type="ECO:0000313" key="8">
    <source>
        <dbReference type="Proteomes" id="UP001276659"/>
    </source>
</evidence>
<evidence type="ECO:0000256" key="5">
    <source>
        <dbReference type="PIRSR" id="PIRSR017617-1"/>
    </source>
</evidence>
<evidence type="ECO:0000256" key="4">
    <source>
        <dbReference type="ARBA" id="ARBA00023239"/>
    </source>
</evidence>
<dbReference type="InterPro" id="IPR015424">
    <property type="entry name" value="PyrdxlP-dep_Trfase"/>
</dbReference>
<name>A0AAE0DK82_9LECA</name>
<organism evidence="7 8">
    <name type="scientific">Lepraria neglecta</name>
    <dbReference type="NCBI Taxonomy" id="209136"/>
    <lineage>
        <taxon>Eukaryota</taxon>
        <taxon>Fungi</taxon>
        <taxon>Dikarya</taxon>
        <taxon>Ascomycota</taxon>
        <taxon>Pezizomycotina</taxon>
        <taxon>Lecanoromycetes</taxon>
        <taxon>OSLEUM clade</taxon>
        <taxon>Lecanoromycetidae</taxon>
        <taxon>Lecanorales</taxon>
        <taxon>Lecanorineae</taxon>
        <taxon>Stereocaulaceae</taxon>
        <taxon>Lepraria</taxon>
    </lineage>
</organism>
<evidence type="ECO:0000256" key="3">
    <source>
        <dbReference type="ARBA" id="ARBA00022898"/>
    </source>
</evidence>